<dbReference type="Proteomes" id="UP000027471">
    <property type="component" value="Unassembled WGS sequence"/>
</dbReference>
<evidence type="ECO:0000313" key="4">
    <source>
        <dbReference type="Proteomes" id="UP000027471"/>
    </source>
</evidence>
<sequence length="154" mass="16366">MKYLMIAALLAVEGNPALADPTVDPAMVRACFDGAKGTHPDCIGDAANACQSQPDGDTTLGISSCLQGEAQVWDDILNAQYKGVRADLLEQGGTPLADQLLDAQRAWIAFRDADCGLVYSVWADGSIRTVVASSCYLDKTAQRALELRDLGSME</sequence>
<dbReference type="Pfam" id="PF07007">
    <property type="entry name" value="LprI"/>
    <property type="match status" value="1"/>
</dbReference>
<keyword evidence="1" id="KW-0732">Signal</keyword>
<dbReference type="PANTHER" id="PTHR39176:SF1">
    <property type="entry name" value="PERIPLASMIC PROTEIN"/>
    <property type="match status" value="1"/>
</dbReference>
<accession>A0A074JUW5</accession>
<evidence type="ECO:0000256" key="1">
    <source>
        <dbReference type="SAM" id="SignalP"/>
    </source>
</evidence>
<dbReference type="STRING" id="1353528.DT23_00565"/>
<dbReference type="PANTHER" id="PTHR39176">
    <property type="entry name" value="PERIPLASMIC PROTEIN-RELATED"/>
    <property type="match status" value="1"/>
</dbReference>
<dbReference type="eggNOG" id="COG3755">
    <property type="taxonomic scope" value="Bacteria"/>
</dbReference>
<dbReference type="EMBL" id="AUNB01000001">
    <property type="protein sequence ID" value="KEO61491.1"/>
    <property type="molecule type" value="Genomic_DNA"/>
</dbReference>
<dbReference type="AlphaFoldDB" id="A0A074JUW5"/>
<comment type="caution">
    <text evidence="3">The sequence shown here is derived from an EMBL/GenBank/DDBJ whole genome shotgun (WGS) entry which is preliminary data.</text>
</comment>
<dbReference type="OrthoDB" id="7340239at2"/>
<dbReference type="InterPro" id="IPR009739">
    <property type="entry name" value="LprI-like_N"/>
</dbReference>
<keyword evidence="4" id="KW-1185">Reference proteome</keyword>
<gene>
    <name evidence="3" type="ORF">DT23_00565</name>
</gene>
<reference evidence="3 4" key="1">
    <citation type="journal article" date="2015" name="Antonie Van Leeuwenhoek">
        <title>Thioclava indica sp. nov., isolated from surface seawater of the Indian Ocean.</title>
        <authorList>
            <person name="Liu Y."/>
            <person name="Lai Q."/>
            <person name="Du J."/>
            <person name="Xu H."/>
            <person name="Jiang L."/>
            <person name="Shao Z."/>
        </authorList>
    </citation>
    <scope>NUCLEOTIDE SEQUENCE [LARGE SCALE GENOMIC DNA]</scope>
    <source>
        <strain evidence="3 4">DT23-4</strain>
    </source>
</reference>
<evidence type="ECO:0000259" key="2">
    <source>
        <dbReference type="Pfam" id="PF07007"/>
    </source>
</evidence>
<dbReference type="Gene3D" id="1.20.1270.180">
    <property type="match status" value="1"/>
</dbReference>
<dbReference type="RefSeq" id="WP_051696938.1">
    <property type="nucleotide sequence ID" value="NZ_AUNB01000001.1"/>
</dbReference>
<proteinExistence type="predicted"/>
<feature type="domain" description="Lysozyme inhibitor LprI-like N-terminal" evidence="2">
    <location>
        <begin position="50"/>
        <end position="147"/>
    </location>
</feature>
<protein>
    <recommendedName>
        <fullName evidence="2">Lysozyme inhibitor LprI-like N-terminal domain-containing protein</fullName>
    </recommendedName>
</protein>
<feature type="chain" id="PRO_5001697181" description="Lysozyme inhibitor LprI-like N-terminal domain-containing protein" evidence="1">
    <location>
        <begin position="20"/>
        <end position="154"/>
    </location>
</feature>
<name>A0A074JUW5_9RHOB</name>
<feature type="signal peptide" evidence="1">
    <location>
        <begin position="1"/>
        <end position="19"/>
    </location>
</feature>
<evidence type="ECO:0000313" key="3">
    <source>
        <dbReference type="EMBL" id="KEO61491.1"/>
    </source>
</evidence>
<organism evidence="3 4">
    <name type="scientific">Thioclava indica</name>
    <dbReference type="NCBI Taxonomy" id="1353528"/>
    <lineage>
        <taxon>Bacteria</taxon>
        <taxon>Pseudomonadati</taxon>
        <taxon>Pseudomonadota</taxon>
        <taxon>Alphaproteobacteria</taxon>
        <taxon>Rhodobacterales</taxon>
        <taxon>Paracoccaceae</taxon>
        <taxon>Thioclava</taxon>
    </lineage>
</organism>